<gene>
    <name evidence="2" type="ORF">MPLG2_1708</name>
</gene>
<dbReference type="AlphaFoldDB" id="A0A2N9JH55"/>
<sequence>MTHERASATLALDTPPAGSPPEEPDASPAGVPDRTRRLQQLRAQSQAMVTELQALLREASDDTGRGSE</sequence>
<dbReference type="KEGG" id="mgg:MPLG2_1708"/>
<proteinExistence type="predicted"/>
<dbReference type="Proteomes" id="UP000238164">
    <property type="component" value="Chromosome 1"/>
</dbReference>
<keyword evidence="3" id="KW-1185">Reference proteome</keyword>
<accession>A0A2N9JH55</accession>
<evidence type="ECO:0000256" key="1">
    <source>
        <dbReference type="SAM" id="MobiDB-lite"/>
    </source>
</evidence>
<protein>
    <submittedName>
        <fullName evidence="2">Uncharacterized protein</fullName>
    </submittedName>
</protein>
<feature type="region of interest" description="Disordered" evidence="1">
    <location>
        <begin position="1"/>
        <end position="34"/>
    </location>
</feature>
<organism evidence="2 3">
    <name type="scientific">Micropruina glycogenica</name>
    <dbReference type="NCBI Taxonomy" id="75385"/>
    <lineage>
        <taxon>Bacteria</taxon>
        <taxon>Bacillati</taxon>
        <taxon>Actinomycetota</taxon>
        <taxon>Actinomycetes</taxon>
        <taxon>Propionibacteriales</taxon>
        <taxon>Nocardioidaceae</taxon>
        <taxon>Micropruina</taxon>
    </lineage>
</organism>
<name>A0A2N9JH55_9ACTN</name>
<dbReference type="RefSeq" id="WP_105185634.1">
    <property type="nucleotide sequence ID" value="NZ_BAAAGO010000039.1"/>
</dbReference>
<evidence type="ECO:0000313" key="3">
    <source>
        <dbReference type="Proteomes" id="UP000238164"/>
    </source>
</evidence>
<dbReference type="EMBL" id="LT985188">
    <property type="protein sequence ID" value="SPD86744.1"/>
    <property type="molecule type" value="Genomic_DNA"/>
</dbReference>
<evidence type="ECO:0000313" key="2">
    <source>
        <dbReference type="EMBL" id="SPD86744.1"/>
    </source>
</evidence>
<reference evidence="2 3" key="1">
    <citation type="submission" date="2018-02" db="EMBL/GenBank/DDBJ databases">
        <authorList>
            <person name="Cohen D.B."/>
            <person name="Kent A.D."/>
        </authorList>
    </citation>
    <scope>NUCLEOTIDE SEQUENCE [LARGE SCALE GENOMIC DNA]</scope>
    <source>
        <strain evidence="2">1</strain>
    </source>
</reference>